<evidence type="ECO:0000256" key="1">
    <source>
        <dbReference type="ARBA" id="ARBA00022729"/>
    </source>
</evidence>
<dbReference type="InterPro" id="IPR011250">
    <property type="entry name" value="OMP/PagP_B-barrel"/>
</dbReference>
<keyword evidence="1" id="KW-0732">Signal</keyword>
<dbReference type="Pfam" id="PF13505">
    <property type="entry name" value="OMP_b-brl"/>
    <property type="match status" value="1"/>
</dbReference>
<dbReference type="InterPro" id="IPR027385">
    <property type="entry name" value="Beta-barrel_OMP"/>
</dbReference>
<name>A0A948RRW6_UNCEI</name>
<sequence>MRSYRPTLIALLIIGLMVTLPLTAEAGRHPHERTGFSIGFNLGAGNSEMELSLGGLDLTGDRETGGAGNFRLGYAIEQNFLIGLEVSVWTKTYDVEGSLADLTVSYGIAGPSVTWFPGNSGFFLRAAVGSGQVDLELSESNLTTTAQESGFGGLAALGYEWRLTQKFALGAQLDLGYIKISDVVFGRDDVGDVTVNFANITAALNWYW</sequence>
<accession>A0A948RRW6</accession>
<dbReference type="EMBL" id="JAHJDP010000019">
    <property type="protein sequence ID" value="MBU2689855.1"/>
    <property type="molecule type" value="Genomic_DNA"/>
</dbReference>
<proteinExistence type="predicted"/>
<protein>
    <submittedName>
        <fullName evidence="3">Outer membrane beta-barrel protein</fullName>
    </submittedName>
</protein>
<evidence type="ECO:0000313" key="3">
    <source>
        <dbReference type="EMBL" id="MBU2689855.1"/>
    </source>
</evidence>
<gene>
    <name evidence="3" type="ORF">KJ970_02930</name>
</gene>
<evidence type="ECO:0000259" key="2">
    <source>
        <dbReference type="Pfam" id="PF13505"/>
    </source>
</evidence>
<organism evidence="3 4">
    <name type="scientific">Eiseniibacteriota bacterium</name>
    <dbReference type="NCBI Taxonomy" id="2212470"/>
    <lineage>
        <taxon>Bacteria</taxon>
        <taxon>Candidatus Eiseniibacteriota</taxon>
    </lineage>
</organism>
<dbReference type="AlphaFoldDB" id="A0A948RRW6"/>
<dbReference type="Proteomes" id="UP000777784">
    <property type="component" value="Unassembled WGS sequence"/>
</dbReference>
<reference evidence="3" key="1">
    <citation type="submission" date="2021-05" db="EMBL/GenBank/DDBJ databases">
        <title>Energy efficiency and biological interactions define the core microbiome of deep oligotrophic groundwater.</title>
        <authorList>
            <person name="Mehrshad M."/>
            <person name="Lopez-Fernandez M."/>
            <person name="Bell E."/>
            <person name="Bernier-Latmani R."/>
            <person name="Bertilsson S."/>
            <person name="Dopson M."/>
        </authorList>
    </citation>
    <scope>NUCLEOTIDE SEQUENCE</scope>
    <source>
        <strain evidence="3">Modern_marine.mb.64</strain>
    </source>
</reference>
<comment type="caution">
    <text evidence="3">The sequence shown here is derived from an EMBL/GenBank/DDBJ whole genome shotgun (WGS) entry which is preliminary data.</text>
</comment>
<dbReference type="SUPFAM" id="SSF56925">
    <property type="entry name" value="OMPA-like"/>
    <property type="match status" value="1"/>
</dbReference>
<evidence type="ECO:0000313" key="4">
    <source>
        <dbReference type="Proteomes" id="UP000777784"/>
    </source>
</evidence>
<feature type="domain" description="Outer membrane protein beta-barrel" evidence="2">
    <location>
        <begin position="31"/>
        <end position="204"/>
    </location>
</feature>
<dbReference type="Gene3D" id="2.40.160.20">
    <property type="match status" value="1"/>
</dbReference>